<accession>A0A8T1QJW1</accession>
<organism evidence="1 2">
    <name type="scientific">Carya illinoinensis</name>
    <name type="common">Pecan</name>
    <dbReference type="NCBI Taxonomy" id="32201"/>
    <lineage>
        <taxon>Eukaryota</taxon>
        <taxon>Viridiplantae</taxon>
        <taxon>Streptophyta</taxon>
        <taxon>Embryophyta</taxon>
        <taxon>Tracheophyta</taxon>
        <taxon>Spermatophyta</taxon>
        <taxon>Magnoliopsida</taxon>
        <taxon>eudicotyledons</taxon>
        <taxon>Gunneridae</taxon>
        <taxon>Pentapetalae</taxon>
        <taxon>rosids</taxon>
        <taxon>fabids</taxon>
        <taxon>Fagales</taxon>
        <taxon>Juglandaceae</taxon>
        <taxon>Carya</taxon>
    </lineage>
</organism>
<reference evidence="1" key="1">
    <citation type="submission" date="2020-12" db="EMBL/GenBank/DDBJ databases">
        <title>WGS assembly of Carya illinoinensis cv. Pawnee.</title>
        <authorList>
            <person name="Platts A."/>
            <person name="Shu S."/>
            <person name="Wright S."/>
            <person name="Barry K."/>
            <person name="Edger P."/>
            <person name="Pires J.C."/>
            <person name="Schmutz J."/>
        </authorList>
    </citation>
    <scope>NUCLEOTIDE SEQUENCE</scope>
    <source>
        <tissue evidence="1">Leaf</tissue>
    </source>
</reference>
<comment type="caution">
    <text evidence="1">The sequence shown here is derived from an EMBL/GenBank/DDBJ whole genome shotgun (WGS) entry which is preliminary data.</text>
</comment>
<evidence type="ECO:0000313" key="2">
    <source>
        <dbReference type="Proteomes" id="UP000811609"/>
    </source>
</evidence>
<dbReference type="EMBL" id="CM031813">
    <property type="protein sequence ID" value="KAG6654613.1"/>
    <property type="molecule type" value="Genomic_DNA"/>
</dbReference>
<protein>
    <submittedName>
        <fullName evidence="1">Uncharacterized protein</fullName>
    </submittedName>
</protein>
<proteinExistence type="predicted"/>
<keyword evidence="2" id="KW-1185">Reference proteome</keyword>
<gene>
    <name evidence="1" type="ORF">CIPAW_05G158300</name>
</gene>
<name>A0A8T1QJW1_CARIL</name>
<dbReference type="Proteomes" id="UP000811609">
    <property type="component" value="Chromosome 5"/>
</dbReference>
<evidence type="ECO:0000313" key="1">
    <source>
        <dbReference type="EMBL" id="KAG6654613.1"/>
    </source>
</evidence>
<dbReference type="AlphaFoldDB" id="A0A8T1QJW1"/>
<sequence length="51" mass="6141">MSILWIAQKWASLYYTNFRPMMSRVFLQNRIAMRSVLESTPPEVHLCRIVR</sequence>